<evidence type="ECO:0000256" key="1">
    <source>
        <dbReference type="SAM" id="MobiDB-lite"/>
    </source>
</evidence>
<feature type="compositionally biased region" description="Basic residues" evidence="1">
    <location>
        <begin position="179"/>
        <end position="193"/>
    </location>
</feature>
<dbReference type="Gene3D" id="3.40.800.20">
    <property type="entry name" value="Histone deacetylase domain"/>
    <property type="match status" value="1"/>
</dbReference>
<proteinExistence type="predicted"/>
<dbReference type="InterPro" id="IPR023696">
    <property type="entry name" value="Ureohydrolase_dom_sf"/>
</dbReference>
<feature type="non-terminal residue" evidence="3">
    <location>
        <position position="263"/>
    </location>
</feature>
<sequence length="263" mass="28345">VLYISLHRYEDGTFFPNSEDANYDKVGQGKGRGYNVNIPWSGGKMGDPEYMAAFHHIVMPIAREFAPDLVLVSAGFDAARGDPLGGYQVTPEGYAHLTHQLMSLAAGRVLVILEGGYNLTSISDMLLGDSPPPLDHLPPPKTSATVTINNVLRAHAPFWSSLRIQIPESLRLALPSPKPKGKRASVGKGKKSPRQSTSAQSPGQTPQHLEHEDLLSLNLNTSTSSNPSPESVPIGGARRKVKPNPQRDSAGGEKAELETARMQ</sequence>
<gene>
    <name evidence="3" type="ORF">M9458_018879</name>
</gene>
<evidence type="ECO:0000313" key="3">
    <source>
        <dbReference type="EMBL" id="KAL0187209.1"/>
    </source>
</evidence>
<feature type="compositionally biased region" description="Polar residues" evidence="1">
    <location>
        <begin position="194"/>
        <end position="207"/>
    </location>
</feature>
<dbReference type="Pfam" id="PF00850">
    <property type="entry name" value="Hist_deacetyl"/>
    <property type="match status" value="1"/>
</dbReference>
<feature type="domain" description="Histone deacetylase" evidence="2">
    <location>
        <begin position="1"/>
        <end position="124"/>
    </location>
</feature>
<dbReference type="SUPFAM" id="SSF52768">
    <property type="entry name" value="Arginase/deacetylase"/>
    <property type="match status" value="1"/>
</dbReference>
<dbReference type="EMBL" id="JAMKFB020000008">
    <property type="protein sequence ID" value="KAL0187209.1"/>
    <property type="molecule type" value="Genomic_DNA"/>
</dbReference>
<keyword evidence="4" id="KW-1185">Reference proteome</keyword>
<accession>A0ABD0QLW0</accession>
<dbReference type="PANTHER" id="PTHR10625:SF38">
    <property type="entry name" value="HISTONE DEACETYLASE 6, ISOFORM G"/>
    <property type="match status" value="1"/>
</dbReference>
<feature type="compositionally biased region" description="Basic and acidic residues" evidence="1">
    <location>
        <begin position="250"/>
        <end position="263"/>
    </location>
</feature>
<feature type="region of interest" description="Disordered" evidence="1">
    <location>
        <begin position="173"/>
        <end position="263"/>
    </location>
</feature>
<protein>
    <recommendedName>
        <fullName evidence="2">Histone deacetylase domain-containing protein</fullName>
    </recommendedName>
</protein>
<name>A0ABD0QLW0_CIRMR</name>
<dbReference type="AlphaFoldDB" id="A0ABD0QLW0"/>
<dbReference type="Proteomes" id="UP001529510">
    <property type="component" value="Unassembled WGS sequence"/>
</dbReference>
<comment type="caution">
    <text evidence="3">The sequence shown here is derived from an EMBL/GenBank/DDBJ whole genome shotgun (WGS) entry which is preliminary data.</text>
</comment>
<dbReference type="InterPro" id="IPR037138">
    <property type="entry name" value="His_deacetylse_dom_sf"/>
</dbReference>
<feature type="non-terminal residue" evidence="3">
    <location>
        <position position="1"/>
    </location>
</feature>
<feature type="compositionally biased region" description="Low complexity" evidence="1">
    <location>
        <begin position="215"/>
        <end position="229"/>
    </location>
</feature>
<evidence type="ECO:0000259" key="2">
    <source>
        <dbReference type="Pfam" id="PF00850"/>
    </source>
</evidence>
<dbReference type="PANTHER" id="PTHR10625">
    <property type="entry name" value="HISTONE DEACETYLASE HDAC1-RELATED"/>
    <property type="match status" value="1"/>
</dbReference>
<evidence type="ECO:0000313" key="4">
    <source>
        <dbReference type="Proteomes" id="UP001529510"/>
    </source>
</evidence>
<reference evidence="3 4" key="1">
    <citation type="submission" date="2024-05" db="EMBL/GenBank/DDBJ databases">
        <title>Genome sequencing and assembly of Indian major carp, Cirrhinus mrigala (Hamilton, 1822).</title>
        <authorList>
            <person name="Mohindra V."/>
            <person name="Chowdhury L.M."/>
            <person name="Lal K."/>
            <person name="Jena J.K."/>
        </authorList>
    </citation>
    <scope>NUCLEOTIDE SEQUENCE [LARGE SCALE GENOMIC DNA]</scope>
    <source>
        <strain evidence="3">CM1030</strain>
        <tissue evidence="3">Blood</tissue>
    </source>
</reference>
<dbReference type="InterPro" id="IPR023801">
    <property type="entry name" value="His_deacetylse_dom"/>
</dbReference>
<organism evidence="3 4">
    <name type="scientific">Cirrhinus mrigala</name>
    <name type="common">Mrigala</name>
    <dbReference type="NCBI Taxonomy" id="683832"/>
    <lineage>
        <taxon>Eukaryota</taxon>
        <taxon>Metazoa</taxon>
        <taxon>Chordata</taxon>
        <taxon>Craniata</taxon>
        <taxon>Vertebrata</taxon>
        <taxon>Euteleostomi</taxon>
        <taxon>Actinopterygii</taxon>
        <taxon>Neopterygii</taxon>
        <taxon>Teleostei</taxon>
        <taxon>Ostariophysi</taxon>
        <taxon>Cypriniformes</taxon>
        <taxon>Cyprinidae</taxon>
        <taxon>Labeoninae</taxon>
        <taxon>Labeonini</taxon>
        <taxon>Cirrhinus</taxon>
    </lineage>
</organism>